<evidence type="ECO:0000256" key="1">
    <source>
        <dbReference type="ARBA" id="ARBA00002212"/>
    </source>
</evidence>
<evidence type="ECO:0000256" key="4">
    <source>
        <dbReference type="ARBA" id="ARBA00023186"/>
    </source>
</evidence>
<evidence type="ECO:0000256" key="3">
    <source>
        <dbReference type="ARBA" id="ARBA00008057"/>
    </source>
</evidence>
<evidence type="ECO:0000256" key="6">
    <source>
        <dbReference type="ARBA" id="ARBA00025877"/>
    </source>
</evidence>
<dbReference type="Proteomes" id="UP000758155">
    <property type="component" value="Unassembled WGS sequence"/>
</dbReference>
<dbReference type="SMART" id="SM01082">
    <property type="entry name" value="CHZ"/>
    <property type="match status" value="1"/>
</dbReference>
<evidence type="ECO:0000256" key="2">
    <source>
        <dbReference type="ARBA" id="ARBA00004123"/>
    </source>
</evidence>
<feature type="domain" description="Histone chaperone" evidence="8">
    <location>
        <begin position="49"/>
        <end position="85"/>
    </location>
</feature>
<keyword evidence="10" id="KW-1185">Reference proteome</keyword>
<feature type="compositionally biased region" description="Acidic residues" evidence="7">
    <location>
        <begin position="83"/>
        <end position="104"/>
    </location>
</feature>
<comment type="function">
    <text evidence="1">Forms a chaperone-bound H2A.Z-H2B complex that acts as a source for SWR1 complex-dependent H2A to H2A.Z histone replacement in chromatin.</text>
</comment>
<comment type="subcellular location">
    <subcellularLocation>
        <location evidence="2">Nucleus</location>
    </subcellularLocation>
</comment>
<comment type="similarity">
    <text evidence="3">Belongs to the CHZ1 family.</text>
</comment>
<proteinExistence type="inferred from homology"/>
<dbReference type="EMBL" id="SWKV01000080">
    <property type="protein sequence ID" value="KAF3033496.1"/>
    <property type="molecule type" value="Genomic_DNA"/>
</dbReference>
<feature type="region of interest" description="Disordered" evidence="7">
    <location>
        <begin position="1"/>
        <end position="104"/>
    </location>
</feature>
<dbReference type="InterPro" id="IPR019098">
    <property type="entry name" value="Histone_chaperone_domain_CHZ"/>
</dbReference>
<sequence length="104" mass="11463">MSAQPEDQQMEGVQDTKGKGKATQQDTMEESEDSSDESAGEDAAAEPEEADEDNMEEIETSNIIHGSRTRGKTIDFAKANAELEGEEDEDEDDDFVDPDDEMKD</sequence>
<evidence type="ECO:0000313" key="9">
    <source>
        <dbReference type="EMBL" id="KAF3033496.1"/>
    </source>
</evidence>
<keyword evidence="5" id="KW-0539">Nucleus</keyword>
<dbReference type="Pfam" id="PF09649">
    <property type="entry name" value="CHZ"/>
    <property type="match status" value="1"/>
</dbReference>
<reference evidence="9" key="1">
    <citation type="submission" date="2019-04" db="EMBL/GenBank/DDBJ databases">
        <title>Sequencing of skin fungus with MAO and IRED activity.</title>
        <authorList>
            <person name="Marsaioli A.J."/>
            <person name="Bonatto J.M.C."/>
            <person name="Reis Junior O."/>
        </authorList>
    </citation>
    <scope>NUCLEOTIDE SEQUENCE</scope>
    <source>
        <strain evidence="9">28M1</strain>
    </source>
</reference>
<evidence type="ECO:0000313" key="10">
    <source>
        <dbReference type="Proteomes" id="UP000758155"/>
    </source>
</evidence>
<protein>
    <submittedName>
        <fullName evidence="9">Histone H2A.Z-specific chaperone</fullName>
    </submittedName>
</protein>
<comment type="caution">
    <text evidence="9">The sequence shown here is derived from an EMBL/GenBank/DDBJ whole genome shotgun (WGS) entry which is preliminary data.</text>
</comment>
<feature type="compositionally biased region" description="Acidic residues" evidence="7">
    <location>
        <begin position="27"/>
        <end position="59"/>
    </location>
</feature>
<evidence type="ECO:0000256" key="5">
    <source>
        <dbReference type="ARBA" id="ARBA00023242"/>
    </source>
</evidence>
<dbReference type="AlphaFoldDB" id="A0A9P4WIZ1"/>
<evidence type="ECO:0000256" key="7">
    <source>
        <dbReference type="SAM" id="MobiDB-lite"/>
    </source>
</evidence>
<organism evidence="9 10">
    <name type="scientific">Didymella heteroderae</name>
    <dbReference type="NCBI Taxonomy" id="1769908"/>
    <lineage>
        <taxon>Eukaryota</taxon>
        <taxon>Fungi</taxon>
        <taxon>Dikarya</taxon>
        <taxon>Ascomycota</taxon>
        <taxon>Pezizomycotina</taxon>
        <taxon>Dothideomycetes</taxon>
        <taxon>Pleosporomycetidae</taxon>
        <taxon>Pleosporales</taxon>
        <taxon>Pleosporineae</taxon>
        <taxon>Didymellaceae</taxon>
        <taxon>Didymella</taxon>
    </lineage>
</organism>
<keyword evidence="4" id="KW-0143">Chaperone</keyword>
<comment type="subunit">
    <text evidence="6">Forms a heterotrimer with H2A.Z-H2B, stabilizing the association of the histone dimer. Also, with a lower affinity, forms a heterotrimer with H2A-H2B.</text>
</comment>
<dbReference type="GO" id="GO:0005634">
    <property type="term" value="C:nucleus"/>
    <property type="evidence" value="ECO:0007669"/>
    <property type="project" value="UniProtKB-SubCell"/>
</dbReference>
<gene>
    <name evidence="9" type="primary">CHZ1</name>
    <name evidence="9" type="ORF">E8E12_003569</name>
</gene>
<name>A0A9P4WIZ1_9PLEO</name>
<accession>A0A9P4WIZ1</accession>
<evidence type="ECO:0000259" key="8">
    <source>
        <dbReference type="SMART" id="SM01082"/>
    </source>
</evidence>